<sequence>MADNTWPLKNSLPEGHQFLTKSDVIEFLSDFDDDTPVWIDNYWQPLRQITQRPVDLIVARPDGIHFG</sequence>
<evidence type="ECO:0000313" key="2">
    <source>
        <dbReference type="Proteomes" id="UP000598426"/>
    </source>
</evidence>
<accession>A0ABR8NU92</accession>
<gene>
    <name evidence="1" type="ORF">IF188_15895</name>
</gene>
<dbReference type="EMBL" id="JACXZS010000011">
    <property type="protein sequence ID" value="MBD3943176.1"/>
    <property type="molecule type" value="Genomic_DNA"/>
</dbReference>
<protein>
    <submittedName>
        <fullName evidence="1">Uncharacterized protein</fullName>
    </submittedName>
</protein>
<dbReference type="Proteomes" id="UP000598426">
    <property type="component" value="Unassembled WGS sequence"/>
</dbReference>
<reference evidence="1 2" key="1">
    <citation type="submission" date="2020-09" db="EMBL/GenBank/DDBJ databases">
        <title>Isolation and identification of active actinomycetes.</title>
        <authorList>
            <person name="Li X."/>
        </authorList>
    </citation>
    <scope>NUCLEOTIDE SEQUENCE [LARGE SCALE GENOMIC DNA]</scope>
    <source>
        <strain evidence="1 2">NEAU-LLC</strain>
    </source>
</reference>
<evidence type="ECO:0000313" key="1">
    <source>
        <dbReference type="EMBL" id="MBD3943176.1"/>
    </source>
</evidence>
<keyword evidence="2" id="KW-1185">Reference proteome</keyword>
<name>A0ABR8NU92_9MICO</name>
<proteinExistence type="predicted"/>
<dbReference type="RefSeq" id="WP_191172786.1">
    <property type="nucleotide sequence ID" value="NZ_JACXZS010000011.1"/>
</dbReference>
<organism evidence="1 2">
    <name type="scientific">Microbacterium helvum</name>
    <dbReference type="NCBI Taxonomy" id="2773713"/>
    <lineage>
        <taxon>Bacteria</taxon>
        <taxon>Bacillati</taxon>
        <taxon>Actinomycetota</taxon>
        <taxon>Actinomycetes</taxon>
        <taxon>Micrococcales</taxon>
        <taxon>Microbacteriaceae</taxon>
        <taxon>Microbacterium</taxon>
    </lineage>
</organism>
<comment type="caution">
    <text evidence="1">The sequence shown here is derived from an EMBL/GenBank/DDBJ whole genome shotgun (WGS) entry which is preliminary data.</text>
</comment>